<accession>A0ABP9I2S3</accession>
<keyword evidence="3" id="KW-1185">Reference proteome</keyword>
<feature type="compositionally biased region" description="Basic and acidic residues" evidence="1">
    <location>
        <begin position="14"/>
        <end position="27"/>
    </location>
</feature>
<sequence length="60" mass="6650">MPTHPPRTHATLSSHHDHNDHNERRDSPSALLPGCPVSIRFDTARRRYSGPAKSRAISPG</sequence>
<dbReference type="EMBL" id="BAABHS010000031">
    <property type="protein sequence ID" value="GAA4986353.1"/>
    <property type="molecule type" value="Genomic_DNA"/>
</dbReference>
<proteinExistence type="predicted"/>
<evidence type="ECO:0000313" key="3">
    <source>
        <dbReference type="Proteomes" id="UP001500466"/>
    </source>
</evidence>
<feature type="region of interest" description="Disordered" evidence="1">
    <location>
        <begin position="1"/>
        <end position="36"/>
    </location>
</feature>
<organism evidence="2 3">
    <name type="scientific">Yinghuangia aomiensis</name>
    <dbReference type="NCBI Taxonomy" id="676205"/>
    <lineage>
        <taxon>Bacteria</taxon>
        <taxon>Bacillati</taxon>
        <taxon>Actinomycetota</taxon>
        <taxon>Actinomycetes</taxon>
        <taxon>Kitasatosporales</taxon>
        <taxon>Streptomycetaceae</taxon>
        <taxon>Yinghuangia</taxon>
    </lineage>
</organism>
<evidence type="ECO:0000256" key="1">
    <source>
        <dbReference type="SAM" id="MobiDB-lite"/>
    </source>
</evidence>
<comment type="caution">
    <text evidence="2">The sequence shown here is derived from an EMBL/GenBank/DDBJ whole genome shotgun (WGS) entry which is preliminary data.</text>
</comment>
<evidence type="ECO:0000313" key="2">
    <source>
        <dbReference type="EMBL" id="GAA4986353.1"/>
    </source>
</evidence>
<protein>
    <submittedName>
        <fullName evidence="2">Uncharacterized protein</fullName>
    </submittedName>
</protein>
<dbReference type="Proteomes" id="UP001500466">
    <property type="component" value="Unassembled WGS sequence"/>
</dbReference>
<reference evidence="3" key="1">
    <citation type="journal article" date="2019" name="Int. J. Syst. Evol. Microbiol.">
        <title>The Global Catalogue of Microorganisms (GCM) 10K type strain sequencing project: providing services to taxonomists for standard genome sequencing and annotation.</title>
        <authorList>
            <consortium name="The Broad Institute Genomics Platform"/>
            <consortium name="The Broad Institute Genome Sequencing Center for Infectious Disease"/>
            <person name="Wu L."/>
            <person name="Ma J."/>
        </authorList>
    </citation>
    <scope>NUCLEOTIDE SEQUENCE [LARGE SCALE GENOMIC DNA]</scope>
    <source>
        <strain evidence="3">JCM 17986</strain>
    </source>
</reference>
<name>A0ABP9I2S3_9ACTN</name>
<gene>
    <name evidence="2" type="ORF">GCM10023205_66170</name>
</gene>